<proteinExistence type="predicted"/>
<organism evidence="1 2">
    <name type="scientific">Pyrococcus kukulkanii</name>
    <dbReference type="NCBI Taxonomy" id="1609559"/>
    <lineage>
        <taxon>Archaea</taxon>
        <taxon>Methanobacteriati</taxon>
        <taxon>Methanobacteriota</taxon>
        <taxon>Thermococci</taxon>
        <taxon>Thermococcales</taxon>
        <taxon>Thermococcaceae</taxon>
        <taxon>Pyrococcus</taxon>
    </lineage>
</organism>
<keyword evidence="2" id="KW-1185">Reference proteome</keyword>
<gene>
    <name evidence="1" type="ORF">P8X34_11960</name>
</gene>
<evidence type="ECO:0008006" key="3">
    <source>
        <dbReference type="Google" id="ProtNLM"/>
    </source>
</evidence>
<comment type="caution">
    <text evidence="1">The sequence shown here is derived from an EMBL/GenBank/DDBJ whole genome shotgun (WGS) entry which is preliminary data.</text>
</comment>
<dbReference type="Proteomes" id="UP001571980">
    <property type="component" value="Unassembled WGS sequence"/>
</dbReference>
<evidence type="ECO:0000313" key="1">
    <source>
        <dbReference type="EMBL" id="MFA4805442.1"/>
    </source>
</evidence>
<name>A0ABV4T6D4_9EURY</name>
<reference evidence="1 2" key="1">
    <citation type="submission" date="2023-03" db="EMBL/GenBank/DDBJ databases">
        <title>Speciation in Pyrococcus: adaptation to high temperature as a mechanism.</title>
        <authorList>
            <person name="Gu J."/>
        </authorList>
    </citation>
    <scope>NUCLEOTIDE SEQUENCE [LARGE SCALE GENOMIC DNA]</scope>
    <source>
        <strain evidence="1 2">LMOA34</strain>
    </source>
</reference>
<sequence length="197" mass="23296">MRKQVLRSHLKSFRGPKPVRELGKVFRFIEEEIRDPFLAEELRRQLRDFENRLNFSAVMALAYPRGIVVYDIDSIAFKVLEQDGNFVGLRPLGAFELKWKSKRTLEQDGLPVNGMQYFALEMFSRAYGIPMYYIVNIGWEKVAVWKVGDVTPRYEVRKEGYAKDWYAIIDWWYLNLISPRKLPTLLRQMIEGKEVIP</sequence>
<accession>A0ABV4T6D4</accession>
<dbReference type="RefSeq" id="WP_372825053.1">
    <property type="nucleotide sequence ID" value="NZ_JARRIF010000002.1"/>
</dbReference>
<dbReference type="EMBL" id="JARRIG010000009">
    <property type="protein sequence ID" value="MFA4805442.1"/>
    <property type="molecule type" value="Genomic_DNA"/>
</dbReference>
<protein>
    <recommendedName>
        <fullName evidence="3">Restriction endonuclease</fullName>
    </recommendedName>
</protein>
<evidence type="ECO:0000313" key="2">
    <source>
        <dbReference type="Proteomes" id="UP001571980"/>
    </source>
</evidence>